<reference evidence="2 3" key="1">
    <citation type="journal article" date="2020" name="ISME J.">
        <title>Uncovering the hidden diversity of litter-decomposition mechanisms in mushroom-forming fungi.</title>
        <authorList>
            <person name="Floudas D."/>
            <person name="Bentzer J."/>
            <person name="Ahren D."/>
            <person name="Johansson T."/>
            <person name="Persson P."/>
            <person name="Tunlid A."/>
        </authorList>
    </citation>
    <scope>NUCLEOTIDE SEQUENCE [LARGE SCALE GENOMIC DNA]</scope>
    <source>
        <strain evidence="2 3">CBS 175.51</strain>
    </source>
</reference>
<comment type="caution">
    <text evidence="2">The sequence shown here is derived from an EMBL/GenBank/DDBJ whole genome shotgun (WGS) entry which is preliminary data.</text>
</comment>
<evidence type="ECO:0000313" key="3">
    <source>
        <dbReference type="Proteomes" id="UP000541558"/>
    </source>
</evidence>
<dbReference type="Proteomes" id="UP000541558">
    <property type="component" value="Unassembled WGS sequence"/>
</dbReference>
<sequence length="111" mass="12966">MMNTQQRRRRRHGCRWRAGRGQPPEWKRRSAIDAVLGRDPTNQRDFPRRTTDDCAIRRIVDDDDLVRRRQQQPWCTEGEARVMVPPSSDSGDRRRQLVSANRCSPSAQNPG</sequence>
<proteinExistence type="predicted"/>
<protein>
    <submittedName>
        <fullName evidence="2">Uncharacterized protein</fullName>
    </submittedName>
</protein>
<feature type="compositionally biased region" description="Polar residues" evidence="1">
    <location>
        <begin position="98"/>
        <end position="111"/>
    </location>
</feature>
<dbReference type="AlphaFoldDB" id="A0A8H5CFB0"/>
<accession>A0A8H5CFB0</accession>
<dbReference type="EMBL" id="JAACJK010000006">
    <property type="protein sequence ID" value="KAF5339728.1"/>
    <property type="molecule type" value="Genomic_DNA"/>
</dbReference>
<feature type="region of interest" description="Disordered" evidence="1">
    <location>
        <begin position="81"/>
        <end position="111"/>
    </location>
</feature>
<name>A0A8H5CFB0_9AGAR</name>
<evidence type="ECO:0000256" key="1">
    <source>
        <dbReference type="SAM" id="MobiDB-lite"/>
    </source>
</evidence>
<evidence type="ECO:0000313" key="2">
    <source>
        <dbReference type="EMBL" id="KAF5339728.1"/>
    </source>
</evidence>
<feature type="region of interest" description="Disordered" evidence="1">
    <location>
        <begin position="1"/>
        <end position="49"/>
    </location>
</feature>
<feature type="compositionally biased region" description="Basic residues" evidence="1">
    <location>
        <begin position="1"/>
        <end position="18"/>
    </location>
</feature>
<keyword evidence="3" id="KW-1185">Reference proteome</keyword>
<organism evidence="2 3">
    <name type="scientific">Ephemerocybe angulata</name>
    <dbReference type="NCBI Taxonomy" id="980116"/>
    <lineage>
        <taxon>Eukaryota</taxon>
        <taxon>Fungi</taxon>
        <taxon>Dikarya</taxon>
        <taxon>Basidiomycota</taxon>
        <taxon>Agaricomycotina</taxon>
        <taxon>Agaricomycetes</taxon>
        <taxon>Agaricomycetidae</taxon>
        <taxon>Agaricales</taxon>
        <taxon>Agaricineae</taxon>
        <taxon>Psathyrellaceae</taxon>
        <taxon>Ephemerocybe</taxon>
    </lineage>
</organism>
<gene>
    <name evidence="2" type="ORF">D9611_009113</name>
</gene>